<protein>
    <recommendedName>
        <fullName evidence="4">NHL repeat-containing protein</fullName>
    </recommendedName>
</protein>
<dbReference type="PANTHER" id="PTHR13833">
    <property type="match status" value="1"/>
</dbReference>
<dbReference type="EMBL" id="RWGY01000051">
    <property type="protein sequence ID" value="TVU06025.1"/>
    <property type="molecule type" value="Genomic_DNA"/>
</dbReference>
<organism evidence="2 3">
    <name type="scientific">Eragrostis curvula</name>
    <name type="common">weeping love grass</name>
    <dbReference type="NCBI Taxonomy" id="38414"/>
    <lineage>
        <taxon>Eukaryota</taxon>
        <taxon>Viridiplantae</taxon>
        <taxon>Streptophyta</taxon>
        <taxon>Embryophyta</taxon>
        <taxon>Tracheophyta</taxon>
        <taxon>Spermatophyta</taxon>
        <taxon>Magnoliopsida</taxon>
        <taxon>Liliopsida</taxon>
        <taxon>Poales</taxon>
        <taxon>Poaceae</taxon>
        <taxon>PACMAD clade</taxon>
        <taxon>Chloridoideae</taxon>
        <taxon>Eragrostideae</taxon>
        <taxon>Eragrostidinae</taxon>
        <taxon>Eragrostis</taxon>
    </lineage>
</organism>
<evidence type="ECO:0000313" key="2">
    <source>
        <dbReference type="EMBL" id="TVU06025.1"/>
    </source>
</evidence>
<dbReference type="Proteomes" id="UP000324897">
    <property type="component" value="Unassembled WGS sequence"/>
</dbReference>
<dbReference type="Gramene" id="TVU06025">
    <property type="protein sequence ID" value="TVU06025"/>
    <property type="gene ID" value="EJB05_49214"/>
</dbReference>
<dbReference type="OrthoDB" id="342730at2759"/>
<feature type="non-terminal residue" evidence="2">
    <location>
        <position position="1"/>
    </location>
</feature>
<name>A0A5J9T3T2_9POAL</name>
<evidence type="ECO:0008006" key="4">
    <source>
        <dbReference type="Google" id="ProtNLM"/>
    </source>
</evidence>
<feature type="region of interest" description="Disordered" evidence="1">
    <location>
        <begin position="22"/>
        <end position="41"/>
    </location>
</feature>
<accession>A0A5J9T3T2</accession>
<proteinExistence type="predicted"/>
<dbReference type="SUPFAM" id="SSF101898">
    <property type="entry name" value="NHL repeat"/>
    <property type="match status" value="1"/>
</dbReference>
<keyword evidence="3" id="KW-1185">Reference proteome</keyword>
<dbReference type="AlphaFoldDB" id="A0A5J9T3T2"/>
<reference evidence="2 3" key="1">
    <citation type="journal article" date="2019" name="Sci. Rep.">
        <title>A high-quality genome of Eragrostis curvula grass provides insights into Poaceae evolution and supports new strategies to enhance forage quality.</title>
        <authorList>
            <person name="Carballo J."/>
            <person name="Santos B.A.C.M."/>
            <person name="Zappacosta D."/>
            <person name="Garbus I."/>
            <person name="Selva J.P."/>
            <person name="Gallo C.A."/>
            <person name="Diaz A."/>
            <person name="Albertini E."/>
            <person name="Caccamo M."/>
            <person name="Echenique V."/>
        </authorList>
    </citation>
    <scope>NUCLEOTIDE SEQUENCE [LARGE SCALE GENOMIC DNA]</scope>
    <source>
        <strain evidence="3">cv. Victoria</strain>
        <tissue evidence="2">Leaf</tissue>
    </source>
</reference>
<sequence length="493" mass="53090">MGTREREWAHPTLGQVGSRRFRRGRRLDHPHTRTDPPPLLLVQGVPHRSTFPTPDELSGFAAGAMAPPPFRRHPLTVLPFLLLLPLFAAAEKVLEDGYAVTTVADLNHLPPPSAGPGQGLHPYALAPRPRAGDLVVLDSAGSAIYTLPILSPGEPRMLAGRGGGEAGYSDGGPGVAAFDRPRSFAVDAADNVYVADRIHGAVRKVAPSGFTTTIAGGLSSGHGHRDGPAQNATFSPDFELVYAPKICALLVTDRGNRLIRQINLKPEDCAHETHSGLGATSVSIIAVLCALLGSVIGFLARHFYPVHEISINRFFSRIQKKYKRTQRKATLISFCDIRSAIANSTFNACLLKLVRVSLGYLTVVFPSVRLERGVTRKHSRHIKRGTAPTTSLHNSSLAPAELLGDLISFGGGTGEKEDNGMPCGGSVNSQENKTPSFDGDLMELLCTPQGNHKKIDHMIETNLSDFSNREECRSLTVSSGVSRRMLHGDNKVL</sequence>
<evidence type="ECO:0000256" key="1">
    <source>
        <dbReference type="SAM" id="MobiDB-lite"/>
    </source>
</evidence>
<evidence type="ECO:0000313" key="3">
    <source>
        <dbReference type="Proteomes" id="UP000324897"/>
    </source>
</evidence>
<comment type="caution">
    <text evidence="2">The sequence shown here is derived from an EMBL/GenBank/DDBJ whole genome shotgun (WGS) entry which is preliminary data.</text>
</comment>
<dbReference type="InterPro" id="IPR011042">
    <property type="entry name" value="6-blade_b-propeller_TolB-like"/>
</dbReference>
<dbReference type="Gene3D" id="2.120.10.30">
    <property type="entry name" value="TolB, C-terminal domain"/>
    <property type="match status" value="1"/>
</dbReference>
<gene>
    <name evidence="2" type="ORF">EJB05_49214</name>
</gene>
<dbReference type="PANTHER" id="PTHR13833:SF71">
    <property type="entry name" value="NHL DOMAIN-CONTAINING PROTEIN"/>
    <property type="match status" value="1"/>
</dbReference>